<dbReference type="InterPro" id="IPR016135">
    <property type="entry name" value="UBQ-conjugating_enzyme/RWD"/>
</dbReference>
<evidence type="ECO:0000256" key="26">
    <source>
        <dbReference type="ARBA" id="ARBA00083151"/>
    </source>
</evidence>
<dbReference type="PROSITE" id="PS00107">
    <property type="entry name" value="PROTEIN_KINASE_ATP"/>
    <property type="match status" value="1"/>
</dbReference>
<keyword evidence="18" id="KW-0010">Activator</keyword>
<evidence type="ECO:0000259" key="32">
    <source>
        <dbReference type="PROSITE" id="PS50908"/>
    </source>
</evidence>
<dbReference type="FunFam" id="1.10.510.10:FF:000353">
    <property type="entry name" value="Eukaryotic translation initiation factor 2-alpha kinase 4"/>
    <property type="match status" value="1"/>
</dbReference>
<feature type="region of interest" description="Disordered" evidence="30">
    <location>
        <begin position="144"/>
        <end position="263"/>
    </location>
</feature>
<dbReference type="InterPro" id="IPR016255">
    <property type="entry name" value="Gcn2"/>
</dbReference>
<evidence type="ECO:0000313" key="33">
    <source>
        <dbReference type="Ensembl" id="ENSATEP00000050840.1"/>
    </source>
</evidence>
<dbReference type="PROSITE" id="PS50011">
    <property type="entry name" value="PROTEIN_KINASE_DOM"/>
    <property type="match status" value="2"/>
</dbReference>
<feature type="region of interest" description="Disordered" evidence="30">
    <location>
        <begin position="664"/>
        <end position="688"/>
    </location>
</feature>
<keyword evidence="12" id="KW-0810">Translation regulation</keyword>
<dbReference type="SUPFAM" id="SSF55681">
    <property type="entry name" value="Class II aaRS and biotin synthetases"/>
    <property type="match status" value="1"/>
</dbReference>
<keyword evidence="10" id="KW-0338">Growth arrest</keyword>
<dbReference type="FunFam" id="3.10.110.10:FF:000057">
    <property type="entry name" value="eukaryotic translation initiation factor 2-alpha kinase 4"/>
    <property type="match status" value="1"/>
</dbReference>
<feature type="compositionally biased region" description="Polar residues" evidence="30">
    <location>
        <begin position="664"/>
        <end position="679"/>
    </location>
</feature>
<dbReference type="CDD" id="cd14012">
    <property type="entry name" value="PK_eIF2AK_GCN2_rpt1"/>
    <property type="match status" value="1"/>
</dbReference>
<evidence type="ECO:0000256" key="13">
    <source>
        <dbReference type="ARBA" id="ARBA00022884"/>
    </source>
</evidence>
<evidence type="ECO:0000256" key="16">
    <source>
        <dbReference type="ARBA" id="ARBA00023016"/>
    </source>
</evidence>
<keyword evidence="15" id="KW-0007">Acetylation</keyword>
<dbReference type="GO" id="GO:0005634">
    <property type="term" value="C:nucleus"/>
    <property type="evidence" value="ECO:0007669"/>
    <property type="project" value="TreeGrafter"/>
</dbReference>
<evidence type="ECO:0000256" key="20">
    <source>
        <dbReference type="ARBA" id="ARBA00037982"/>
    </source>
</evidence>
<keyword evidence="17" id="KW-0175">Coiled coil</keyword>
<feature type="domain" description="RWD" evidence="32">
    <location>
        <begin position="20"/>
        <end position="133"/>
    </location>
</feature>
<evidence type="ECO:0000256" key="28">
    <source>
        <dbReference type="PIRSR" id="PIRSR000660-2"/>
    </source>
</evidence>
<comment type="subcellular location">
    <subcellularLocation>
        <location evidence="1">Cytoplasm</location>
    </subcellularLocation>
</comment>
<evidence type="ECO:0000256" key="24">
    <source>
        <dbReference type="ARBA" id="ARBA00073598"/>
    </source>
</evidence>
<dbReference type="GO" id="GO:0034198">
    <property type="term" value="P:cellular response to amino acid starvation"/>
    <property type="evidence" value="ECO:0007669"/>
    <property type="project" value="UniProtKB-ARBA"/>
</dbReference>
<evidence type="ECO:0000256" key="6">
    <source>
        <dbReference type="ARBA" id="ARBA00022555"/>
    </source>
</evidence>
<sequence>MSSQHTPSDGTDDYAVQQENELEALASIFGDDFHDLRSKDPWKVKRPPEVHLCLRPNGLNNGQECYATVDLQIRCPPTYPDMPPELELKNAKGLSNENLQNLQSELTKLAEARCGEVMIYELADHIQGFLSEHNKPPSCSFHEEMLKNQQRQQEKRALEEQQRMDQQRKQEEEMEKEIMAVIQRREEEKREEKRRKEIAKQERLESMEQSVPAHHSPLGKGTSSPCGAPPDLSEAKKVGNRRRTTSNTRHRRDTVNEENHRSQELLHFNSSIFGEQVVHRGKSLGVSERLGRNVYYGFEENSGDFAVIYEWSLHWNKKMGKFFTSQEKGKIENCKKQIHGAESEFNSLLRLDHPNLLHYMALSSTEKDDCLVVNLLVEHVSSTNLNQSLINHNPVPLDKLCHYTAQLLAALDYLHANSVVHKQLGASSVLVDSEGNIRLTDYSLSKRFADICKEDIFEQAHVRFSEDTAMPTKTGKKGDVWNLGLMLLALSQGKEVKEYPVTVPASLPADFQDFLHKCVCLNDADRWTTQQLLEHSFLKPPSPKNLPQYQDASPEDLAVDFASSVIPRSHILNAPFSSGVQRQFSRYFSEFEELQLLGKGAFGAVIKVQNKLDGCYYAVKRIQVNPASKQFRRIKGEVTLLSRLNHENIVRYYNAWIERHETPSTGVLSTDSSEPQSTADKPLPYKDPAQRFNELGLLDNVEDIAPPPALSSSVEWSTSIEKSSSAKCTGHQSSDDEDDDEDVFGASFLPSDSDSRSDIIFDNGDESTDEISQVEPSKRPVTDTTESTDSDRSLLIAHYLYIQMEYCEKSTLRDTIDHGLHQDQNRLWRLFREILDGLAYIHEQGMIHRDLKPVNIFLDSQDHVKIGDFGLATDHPANVASGAFEVEESGSALMNKPDPTGNMTGMVGTALYVSPEVQGNTKATYNQKVDLFSLGIILFEMSYRPMVTGAERISVLSHLRVEPITFPEDFTVYEQGTQRKVIQWLLNHDPALRPTAQELLKSDLLPPPQMEESELHEVLQHTMANINGKAYRTMVGQLFAQNTSPVMDYAYDIDLHKGNFSFNSAKLQQHVYETITRIFKKHGAVRLQTPLLLPRNKKLYDGCELACFMDHSGMLVTVPYDLRMAFARFVSRNNITHLKRYSIERVFRPRKPDRMHPRELMECAFDIITPVTNSLLPDAETIYTISEIVQEFPALQERNYNIYLNHTSLLKAILLHSGVPEDKLSQASNILCDAMCEKLTKREVEAKFCNFSLSTNSLQTLYKYIEQKGNLQDLVPLLTSLTKQKTAVTQLAKQGLKDLEELTVLLRRLGVKMQVVVNLGLVYKVQHHSGVIFQFVAFIRKRKRTVPDIVAAGGRYDHLILEFRGPASTSPVPSAVGASVALDKVCAAMANMEEPPSVSSCDALVVPVGHSSMSRAVSVVQKLWSTGISADIAYDVSQSQETLLDHCRLAGITCLVLVSDKEGSYVKVKSFEKDRQSEKRILESDLVDHIIQKCRTKFFEERNIREISESMTQNPKGSLLNTTGSSEQHGSSSTMNMNVNVISPEKVSASARRRYETQIQTRLQNLGSNLQNKSNDIEVLAVDLQKETLINFLSLEFDSEEQFNSSVKTLLSRLPKQRYLKSICEEIHHFKITKRVAVVVLYSYKDDYYKILL</sequence>
<dbReference type="PANTHER" id="PTHR11042">
    <property type="entry name" value="EUKARYOTIC TRANSLATION INITIATION FACTOR 2-ALPHA KINASE EIF2-ALPHA KINASE -RELATED"/>
    <property type="match status" value="1"/>
</dbReference>
<evidence type="ECO:0000256" key="25">
    <source>
        <dbReference type="ARBA" id="ARBA00076428"/>
    </source>
</evidence>
<keyword evidence="14" id="KW-0524">Neurogenesis</keyword>
<evidence type="ECO:0000256" key="10">
    <source>
        <dbReference type="ARBA" id="ARBA00022810"/>
    </source>
</evidence>
<feature type="domain" description="Protein kinase" evidence="31">
    <location>
        <begin position="294"/>
        <end position="538"/>
    </location>
</feature>
<name>A0A7N6APA3_ANATE</name>
<reference evidence="33" key="1">
    <citation type="submission" date="2021-04" db="EMBL/GenBank/DDBJ databases">
        <authorList>
            <consortium name="Wellcome Sanger Institute Data Sharing"/>
        </authorList>
    </citation>
    <scope>NUCLEOTIDE SEQUENCE [LARGE SCALE GENOMIC DNA]</scope>
</reference>
<dbReference type="GO" id="GO:0000049">
    <property type="term" value="F:tRNA binding"/>
    <property type="evidence" value="ECO:0007669"/>
    <property type="project" value="UniProtKB-KW"/>
</dbReference>
<dbReference type="InterPro" id="IPR050339">
    <property type="entry name" value="CC_SR_Kinase"/>
</dbReference>
<evidence type="ECO:0000256" key="18">
    <source>
        <dbReference type="ARBA" id="ARBA00023159"/>
    </source>
</evidence>
<reference evidence="33" key="2">
    <citation type="submission" date="2025-08" db="UniProtKB">
        <authorList>
            <consortium name="Ensembl"/>
        </authorList>
    </citation>
    <scope>IDENTIFICATION</scope>
</reference>
<feature type="compositionally biased region" description="Basic residues" evidence="30">
    <location>
        <begin position="238"/>
        <end position="252"/>
    </location>
</feature>
<dbReference type="OrthoDB" id="6778822at2759"/>
<dbReference type="Gene3D" id="1.10.510.10">
    <property type="entry name" value="Transferase(Phosphotransferase) domain 1"/>
    <property type="match status" value="2"/>
</dbReference>
<evidence type="ECO:0000256" key="14">
    <source>
        <dbReference type="ARBA" id="ARBA00022902"/>
    </source>
</evidence>
<dbReference type="InterPro" id="IPR041715">
    <property type="entry name" value="HisRS-like_core"/>
</dbReference>
<dbReference type="GO" id="GO:0007399">
    <property type="term" value="P:nervous system development"/>
    <property type="evidence" value="ECO:0007669"/>
    <property type="project" value="UniProtKB-KW"/>
</dbReference>
<comment type="catalytic activity">
    <reaction evidence="22">
        <text>L-seryl-[protein] + ATP = O-phospho-L-seryl-[protein] + ADP + H(+)</text>
        <dbReference type="Rhea" id="RHEA:17989"/>
        <dbReference type="Rhea" id="RHEA-COMP:9863"/>
        <dbReference type="Rhea" id="RHEA-COMP:11604"/>
        <dbReference type="ChEBI" id="CHEBI:15378"/>
        <dbReference type="ChEBI" id="CHEBI:29999"/>
        <dbReference type="ChEBI" id="CHEBI:30616"/>
        <dbReference type="ChEBI" id="CHEBI:83421"/>
        <dbReference type="ChEBI" id="CHEBI:456216"/>
        <dbReference type="EC" id="2.7.11.1"/>
    </reaction>
</comment>
<evidence type="ECO:0000256" key="4">
    <source>
        <dbReference type="ARBA" id="ARBA00022527"/>
    </source>
</evidence>
<dbReference type="PIRSF" id="PIRSF000660">
    <property type="entry name" value="Ser/Thr_PK_GCN2"/>
    <property type="match status" value="1"/>
</dbReference>
<evidence type="ECO:0000256" key="30">
    <source>
        <dbReference type="SAM" id="MobiDB-lite"/>
    </source>
</evidence>
<evidence type="ECO:0000256" key="9">
    <source>
        <dbReference type="ARBA" id="ARBA00022777"/>
    </source>
</evidence>
<evidence type="ECO:0000313" key="34">
    <source>
        <dbReference type="Proteomes" id="UP000265040"/>
    </source>
</evidence>
<feature type="compositionally biased region" description="Basic and acidic residues" evidence="30">
    <location>
        <begin position="144"/>
        <end position="171"/>
    </location>
</feature>
<dbReference type="CDD" id="cd14046">
    <property type="entry name" value="STKc_EIF2AK4_GCN2_rpt2"/>
    <property type="match status" value="1"/>
</dbReference>
<dbReference type="GO" id="GO:0005829">
    <property type="term" value="C:cytosol"/>
    <property type="evidence" value="ECO:0007669"/>
    <property type="project" value="TreeGrafter"/>
</dbReference>
<dbReference type="InterPro" id="IPR011009">
    <property type="entry name" value="Kinase-like_dom_sf"/>
</dbReference>
<dbReference type="GO" id="GO:0000077">
    <property type="term" value="P:DNA damage checkpoint signaling"/>
    <property type="evidence" value="ECO:0007669"/>
    <property type="project" value="InterPro"/>
</dbReference>
<evidence type="ECO:0000256" key="2">
    <source>
        <dbReference type="ARBA" id="ARBA00012513"/>
    </source>
</evidence>
<keyword evidence="7" id="KW-0808">Transferase</keyword>
<evidence type="ECO:0000256" key="3">
    <source>
        <dbReference type="ARBA" id="ARBA00022490"/>
    </source>
</evidence>
<feature type="compositionally biased region" description="Basic and acidic residues" evidence="30">
    <location>
        <begin position="253"/>
        <end position="263"/>
    </location>
</feature>
<dbReference type="Pfam" id="PF12745">
    <property type="entry name" value="HGTP_anticodon2"/>
    <property type="match status" value="1"/>
</dbReference>
<comment type="similarity">
    <text evidence="20">Belongs to the protein kinase superfamily. Ser/Thr protein kinase family. GCN2 subfamily.</text>
</comment>
<feature type="binding site" evidence="28">
    <location>
        <begin position="597"/>
        <end position="605"/>
    </location>
    <ligand>
        <name>ATP</name>
        <dbReference type="ChEBI" id="CHEBI:30616"/>
    </ligand>
</feature>
<dbReference type="SUPFAM" id="SSF56112">
    <property type="entry name" value="Protein kinase-like (PK-like)"/>
    <property type="match status" value="2"/>
</dbReference>
<evidence type="ECO:0000256" key="19">
    <source>
        <dbReference type="ARBA" id="ARBA00023306"/>
    </source>
</evidence>
<dbReference type="FunFam" id="1.10.510.10:FF:000338">
    <property type="entry name" value="Eukaryotic translation initiation factor 2-alpha kinase"/>
    <property type="match status" value="1"/>
</dbReference>
<organism evidence="33 34">
    <name type="scientific">Anabas testudineus</name>
    <name type="common">Climbing perch</name>
    <name type="synonym">Anthias testudineus</name>
    <dbReference type="NCBI Taxonomy" id="64144"/>
    <lineage>
        <taxon>Eukaryota</taxon>
        <taxon>Metazoa</taxon>
        <taxon>Chordata</taxon>
        <taxon>Craniata</taxon>
        <taxon>Vertebrata</taxon>
        <taxon>Euteleostomi</taxon>
        <taxon>Actinopterygii</taxon>
        <taxon>Neopterygii</taxon>
        <taxon>Teleostei</taxon>
        <taxon>Neoteleostei</taxon>
        <taxon>Acanthomorphata</taxon>
        <taxon>Anabantaria</taxon>
        <taxon>Anabantiformes</taxon>
        <taxon>Anabantoidei</taxon>
        <taxon>Anabantidae</taxon>
        <taxon>Anabas</taxon>
    </lineage>
</organism>
<feature type="compositionally biased region" description="Basic and acidic residues" evidence="30">
    <location>
        <begin position="183"/>
        <end position="206"/>
    </location>
</feature>
<dbReference type="InterPro" id="IPR045864">
    <property type="entry name" value="aa-tRNA-synth_II/BPL/LPL"/>
</dbReference>
<dbReference type="Pfam" id="PF13393">
    <property type="entry name" value="tRNA-synt_His"/>
    <property type="match status" value="1"/>
</dbReference>
<evidence type="ECO:0000256" key="12">
    <source>
        <dbReference type="ARBA" id="ARBA00022845"/>
    </source>
</evidence>
<dbReference type="Pfam" id="PF00069">
    <property type="entry name" value="Pkinase"/>
    <property type="match status" value="3"/>
</dbReference>
<evidence type="ECO:0000259" key="31">
    <source>
        <dbReference type="PROSITE" id="PS50011"/>
    </source>
</evidence>
<dbReference type="InterPro" id="IPR036621">
    <property type="entry name" value="Anticodon-bd_dom_sf"/>
</dbReference>
<accession>A0A7N6APA3</accession>
<feature type="active site" description="Proton acceptor" evidence="27">
    <location>
        <position position="850"/>
    </location>
</feature>
<keyword evidence="9" id="KW-0418">Kinase</keyword>
<dbReference type="PROSITE" id="PS00108">
    <property type="entry name" value="PROTEIN_KINASE_ST"/>
    <property type="match status" value="1"/>
</dbReference>
<evidence type="ECO:0000256" key="17">
    <source>
        <dbReference type="ARBA" id="ARBA00023054"/>
    </source>
</evidence>
<dbReference type="PANTHER" id="PTHR11042:SF136">
    <property type="entry name" value="EIF-2-ALPHA KINASE GCN2"/>
    <property type="match status" value="1"/>
</dbReference>
<feature type="domain" description="Protein kinase" evidence="31">
    <location>
        <begin position="591"/>
        <end position="1005"/>
    </location>
</feature>
<feature type="region of interest" description="Disordered" evidence="30">
    <location>
        <begin position="723"/>
        <end position="789"/>
    </location>
</feature>
<evidence type="ECO:0000256" key="23">
    <source>
        <dbReference type="ARBA" id="ARBA00065481"/>
    </source>
</evidence>
<evidence type="ECO:0000256" key="15">
    <source>
        <dbReference type="ARBA" id="ARBA00022990"/>
    </source>
</evidence>
<keyword evidence="19" id="KW-0131">Cell cycle</keyword>
<keyword evidence="4" id="KW-0723">Serine/threonine-protein kinase</keyword>
<dbReference type="InterPro" id="IPR006575">
    <property type="entry name" value="RWD_dom"/>
</dbReference>
<feature type="compositionally biased region" description="Polar residues" evidence="30">
    <location>
        <begin position="723"/>
        <end position="732"/>
    </location>
</feature>
<dbReference type="Pfam" id="PF05773">
    <property type="entry name" value="RWD"/>
    <property type="match status" value="1"/>
</dbReference>
<feature type="region of interest" description="Disordered" evidence="30">
    <location>
        <begin position="1510"/>
        <end position="1536"/>
    </location>
</feature>
<dbReference type="Ensembl" id="ENSATET00000040127.2">
    <property type="protein sequence ID" value="ENSATEP00000050840.1"/>
    <property type="gene ID" value="ENSATEG00000003897.3"/>
</dbReference>
<keyword evidence="3" id="KW-0963">Cytoplasm</keyword>
<evidence type="ECO:0000256" key="22">
    <source>
        <dbReference type="ARBA" id="ARBA00048679"/>
    </source>
</evidence>
<dbReference type="SUPFAM" id="SSF52954">
    <property type="entry name" value="Class II aaRS ABD-related"/>
    <property type="match status" value="1"/>
</dbReference>
<dbReference type="InterPro" id="IPR008271">
    <property type="entry name" value="Ser/Thr_kinase_AS"/>
</dbReference>
<comment type="subunit">
    <text evidence="23">Homodimer; homodimerization is important for kinase activation by uncharged tRNAs. Interacts with GCN1; this interaction stimulates EIF2AK4/GCN2 kinase activity and is impaired by IMPACT upon a variety of stress conditions, such as amino acid depletion, UV-C irradiation, proteasome inhibitor treatment and glucose deprivation. Interacts with DNAJC3; this interaction inhibits EIF2AK4/GCN2 kinase activity during endoplasmic reticulum (ER), hypothermic and amino acid-starving stress conditions. Interacts with MAP3K20; activates EIF2AK4/GCN2 kinase activity in response to moderate ribotoxic stress.</text>
</comment>
<evidence type="ECO:0000256" key="27">
    <source>
        <dbReference type="PIRSR" id="PIRSR000660-1"/>
    </source>
</evidence>
<dbReference type="Gene3D" id="3.10.110.10">
    <property type="entry name" value="Ubiquitin Conjugating Enzyme"/>
    <property type="match status" value="1"/>
</dbReference>
<keyword evidence="34" id="KW-1185">Reference proteome</keyword>
<dbReference type="GO" id="GO:0004694">
    <property type="term" value="F:eukaryotic translation initiation factor 2alpha kinase activity"/>
    <property type="evidence" value="ECO:0007669"/>
    <property type="project" value="InterPro"/>
</dbReference>
<dbReference type="Gene3D" id="3.30.930.10">
    <property type="entry name" value="Bira Bifunctional Protein, Domain 2"/>
    <property type="match status" value="1"/>
</dbReference>
<keyword evidence="6" id="KW-0820">tRNA-binding</keyword>
<reference evidence="33" key="3">
    <citation type="submission" date="2025-09" db="UniProtKB">
        <authorList>
            <consortium name="Ensembl"/>
        </authorList>
    </citation>
    <scope>IDENTIFICATION</scope>
</reference>
<dbReference type="SMART" id="SM00591">
    <property type="entry name" value="RWD"/>
    <property type="match status" value="1"/>
</dbReference>
<dbReference type="Gene3D" id="3.40.50.800">
    <property type="entry name" value="Anticodon-binding domain"/>
    <property type="match status" value="1"/>
</dbReference>
<dbReference type="GO" id="GO:1990625">
    <property type="term" value="P:negative regulation of cytoplasmic translational initiation in response to stress"/>
    <property type="evidence" value="ECO:0007669"/>
    <property type="project" value="TreeGrafter"/>
</dbReference>
<evidence type="ECO:0000256" key="8">
    <source>
        <dbReference type="ARBA" id="ARBA00022741"/>
    </source>
</evidence>
<keyword evidence="13" id="KW-0694">RNA-binding</keyword>
<feature type="binding site" evidence="28 29">
    <location>
        <position position="620"/>
    </location>
    <ligand>
        <name>ATP</name>
        <dbReference type="ChEBI" id="CHEBI:30616"/>
    </ligand>
</feature>
<dbReference type="GeneID" id="113158070"/>
<gene>
    <name evidence="33" type="primary">EIF2AK4</name>
</gene>
<keyword evidence="5" id="KW-0597">Phosphoprotein</keyword>
<dbReference type="Proteomes" id="UP000265040">
    <property type="component" value="Chromosome 12"/>
</dbReference>
<dbReference type="RefSeq" id="XP_026209524.1">
    <property type="nucleotide sequence ID" value="XM_026353739.1"/>
</dbReference>
<dbReference type="FunFam" id="3.30.930.10:FF:000031">
    <property type="entry name" value="Eukaryotic translation initiation factor 2-alpha kinase 4"/>
    <property type="match status" value="1"/>
</dbReference>
<dbReference type="EC" id="2.7.11.1" evidence="2"/>
<evidence type="ECO:0000256" key="11">
    <source>
        <dbReference type="ARBA" id="ARBA00022840"/>
    </source>
</evidence>
<keyword evidence="8 28" id="KW-0547">Nucleotide-binding</keyword>
<dbReference type="FunFam" id="3.40.50.800:FF:000009">
    <property type="entry name" value="Eukaryotic translation initiation factor 2-alpha kinase"/>
    <property type="match status" value="1"/>
</dbReference>
<dbReference type="CDD" id="cd23823">
    <property type="entry name" value="RWD_GCN2"/>
    <property type="match status" value="1"/>
</dbReference>
<keyword evidence="16" id="KW-0346">Stress response</keyword>
<dbReference type="GeneTree" id="ENSGT00940000156798"/>
<keyword evidence="11 28" id="KW-0067">ATP-binding</keyword>
<evidence type="ECO:0000256" key="29">
    <source>
        <dbReference type="PROSITE-ProRule" id="PRU10141"/>
    </source>
</evidence>
<dbReference type="FunFam" id="3.30.200.20:FF:000308">
    <property type="entry name" value="Eukaryotic translation initiation factor 2-alpha kinase 4"/>
    <property type="match status" value="1"/>
</dbReference>
<dbReference type="InterPro" id="IPR017441">
    <property type="entry name" value="Protein_kinase_ATP_BS"/>
</dbReference>
<dbReference type="InterPro" id="IPR024435">
    <property type="entry name" value="HisRS-related_dom"/>
</dbReference>
<evidence type="ECO:0000256" key="21">
    <source>
        <dbReference type="ARBA" id="ARBA00047899"/>
    </source>
</evidence>
<protein>
    <recommendedName>
        <fullName evidence="24">eIF-2-alpha kinase GCN2</fullName>
        <ecNumber evidence="2">2.7.11.1</ecNumber>
    </recommendedName>
    <alternativeName>
        <fullName evidence="25">Eukaryotic translation initiation factor 2-alpha kinase 4</fullName>
    </alternativeName>
    <alternativeName>
        <fullName evidence="26">GCN2-like protein</fullName>
    </alternativeName>
</protein>
<comment type="catalytic activity">
    <reaction evidence="21">
        <text>L-threonyl-[protein] + ATP = O-phospho-L-threonyl-[protein] + ADP + H(+)</text>
        <dbReference type="Rhea" id="RHEA:46608"/>
        <dbReference type="Rhea" id="RHEA-COMP:11060"/>
        <dbReference type="Rhea" id="RHEA-COMP:11605"/>
        <dbReference type="ChEBI" id="CHEBI:15378"/>
        <dbReference type="ChEBI" id="CHEBI:30013"/>
        <dbReference type="ChEBI" id="CHEBI:30616"/>
        <dbReference type="ChEBI" id="CHEBI:61977"/>
        <dbReference type="ChEBI" id="CHEBI:456216"/>
        <dbReference type="EC" id="2.7.11.1"/>
    </reaction>
</comment>
<dbReference type="SMART" id="SM00220">
    <property type="entry name" value="S_TKc"/>
    <property type="match status" value="1"/>
</dbReference>
<proteinExistence type="inferred from homology"/>
<evidence type="ECO:0000256" key="5">
    <source>
        <dbReference type="ARBA" id="ARBA00022553"/>
    </source>
</evidence>
<dbReference type="PROSITE" id="PS50908">
    <property type="entry name" value="RWD"/>
    <property type="match status" value="1"/>
</dbReference>
<dbReference type="Gene3D" id="3.30.200.20">
    <property type="entry name" value="Phosphorylase Kinase, domain 1"/>
    <property type="match status" value="1"/>
</dbReference>
<evidence type="ECO:0000256" key="7">
    <source>
        <dbReference type="ARBA" id="ARBA00022679"/>
    </source>
</evidence>
<evidence type="ECO:0000256" key="1">
    <source>
        <dbReference type="ARBA" id="ARBA00004496"/>
    </source>
</evidence>
<dbReference type="GO" id="GO:0140469">
    <property type="term" value="P:GCN2-mediated signaling"/>
    <property type="evidence" value="ECO:0007669"/>
    <property type="project" value="UniProtKB-ARBA"/>
</dbReference>
<dbReference type="InterPro" id="IPR000719">
    <property type="entry name" value="Prot_kinase_dom"/>
</dbReference>
<dbReference type="SUPFAM" id="SSF54495">
    <property type="entry name" value="UBC-like"/>
    <property type="match status" value="1"/>
</dbReference>
<dbReference type="GO" id="GO:0005524">
    <property type="term" value="F:ATP binding"/>
    <property type="evidence" value="ECO:0007669"/>
    <property type="project" value="UniProtKB-UniRule"/>
</dbReference>